<evidence type="ECO:0000313" key="2">
    <source>
        <dbReference type="EMBL" id="MFD1931248.1"/>
    </source>
</evidence>
<protein>
    <submittedName>
        <fullName evidence="2">Uncharacterized protein</fullName>
    </submittedName>
</protein>
<feature type="region of interest" description="Disordered" evidence="1">
    <location>
        <begin position="60"/>
        <end position="82"/>
    </location>
</feature>
<sequence length="160" mass="16348">MEALAVRLSGLDSHVDGAIRIVAFCDRLMRRRVDLPALARASADPAACATGIRLHGRGRAIRTAPDGGHAGGPPPPASTAAPITLDEEATGAVRLDRLVIAAAAVVERYGPARTTMAGPALVELVEAAEPPRPGAGGTYPAAESASLTRSTSTDGARWPL</sequence>
<dbReference type="RefSeq" id="WP_379570434.1">
    <property type="nucleotide sequence ID" value="NZ_JBHUFV010000013.1"/>
</dbReference>
<feature type="compositionally biased region" description="Polar residues" evidence="1">
    <location>
        <begin position="145"/>
        <end position="154"/>
    </location>
</feature>
<evidence type="ECO:0000313" key="3">
    <source>
        <dbReference type="Proteomes" id="UP001597368"/>
    </source>
</evidence>
<dbReference type="Proteomes" id="UP001597368">
    <property type="component" value="Unassembled WGS sequence"/>
</dbReference>
<comment type="caution">
    <text evidence="2">The sequence shown here is derived from an EMBL/GenBank/DDBJ whole genome shotgun (WGS) entry which is preliminary data.</text>
</comment>
<dbReference type="EMBL" id="JBHUFV010000013">
    <property type="protein sequence ID" value="MFD1931248.1"/>
    <property type="molecule type" value="Genomic_DNA"/>
</dbReference>
<proteinExistence type="predicted"/>
<gene>
    <name evidence="2" type="ORF">ACFSKW_07155</name>
</gene>
<reference evidence="3" key="1">
    <citation type="journal article" date="2019" name="Int. J. Syst. Evol. Microbiol.">
        <title>The Global Catalogue of Microorganisms (GCM) 10K type strain sequencing project: providing services to taxonomists for standard genome sequencing and annotation.</title>
        <authorList>
            <consortium name="The Broad Institute Genomics Platform"/>
            <consortium name="The Broad Institute Genome Sequencing Center for Infectious Disease"/>
            <person name="Wu L."/>
            <person name="Ma J."/>
        </authorList>
    </citation>
    <scope>NUCLEOTIDE SEQUENCE [LARGE SCALE GENOMIC DNA]</scope>
    <source>
        <strain evidence="3">ICMP 6774ER</strain>
    </source>
</reference>
<name>A0ABW4SNV4_9ACTN</name>
<keyword evidence="3" id="KW-1185">Reference proteome</keyword>
<feature type="region of interest" description="Disordered" evidence="1">
    <location>
        <begin position="132"/>
        <end position="160"/>
    </location>
</feature>
<organism evidence="2 3">
    <name type="scientific">Nonomuraea mangrovi</name>
    <dbReference type="NCBI Taxonomy" id="2316207"/>
    <lineage>
        <taxon>Bacteria</taxon>
        <taxon>Bacillati</taxon>
        <taxon>Actinomycetota</taxon>
        <taxon>Actinomycetes</taxon>
        <taxon>Streptosporangiales</taxon>
        <taxon>Streptosporangiaceae</taxon>
        <taxon>Nonomuraea</taxon>
    </lineage>
</organism>
<evidence type="ECO:0000256" key="1">
    <source>
        <dbReference type="SAM" id="MobiDB-lite"/>
    </source>
</evidence>
<accession>A0ABW4SNV4</accession>